<comment type="caution">
    <text evidence="1">The sequence shown here is derived from an EMBL/GenBank/DDBJ whole genome shotgun (WGS) entry which is preliminary data.</text>
</comment>
<dbReference type="AlphaFoldDB" id="A0AAP0ELC0"/>
<sequence>MELSLIRELANYNATLQLFLKLKKLRDKDRRIKWLCRFLSKVAIERSYIKALENRQVIGGED</sequence>
<reference evidence="1 2" key="1">
    <citation type="submission" date="2024-01" db="EMBL/GenBank/DDBJ databases">
        <title>Genome assemblies of Stephania.</title>
        <authorList>
            <person name="Yang L."/>
        </authorList>
    </citation>
    <scope>NUCLEOTIDE SEQUENCE [LARGE SCALE GENOMIC DNA]</scope>
    <source>
        <strain evidence="1">QJT</strain>
        <tissue evidence="1">Leaf</tissue>
    </source>
</reference>
<gene>
    <name evidence="1" type="ORF">Sjap_024835</name>
</gene>
<dbReference type="EMBL" id="JBBNAE010000010">
    <property type="protein sequence ID" value="KAK9091658.1"/>
    <property type="molecule type" value="Genomic_DNA"/>
</dbReference>
<accession>A0AAP0ELC0</accession>
<dbReference type="Proteomes" id="UP001417504">
    <property type="component" value="Unassembled WGS sequence"/>
</dbReference>
<evidence type="ECO:0000313" key="1">
    <source>
        <dbReference type="EMBL" id="KAK9091658.1"/>
    </source>
</evidence>
<proteinExistence type="predicted"/>
<name>A0AAP0ELC0_9MAGN</name>
<protein>
    <submittedName>
        <fullName evidence="1">Uncharacterized protein</fullName>
    </submittedName>
</protein>
<organism evidence="1 2">
    <name type="scientific">Stephania japonica</name>
    <dbReference type="NCBI Taxonomy" id="461633"/>
    <lineage>
        <taxon>Eukaryota</taxon>
        <taxon>Viridiplantae</taxon>
        <taxon>Streptophyta</taxon>
        <taxon>Embryophyta</taxon>
        <taxon>Tracheophyta</taxon>
        <taxon>Spermatophyta</taxon>
        <taxon>Magnoliopsida</taxon>
        <taxon>Ranunculales</taxon>
        <taxon>Menispermaceae</taxon>
        <taxon>Menispermoideae</taxon>
        <taxon>Cissampelideae</taxon>
        <taxon>Stephania</taxon>
    </lineage>
</organism>
<keyword evidence="2" id="KW-1185">Reference proteome</keyword>
<evidence type="ECO:0000313" key="2">
    <source>
        <dbReference type="Proteomes" id="UP001417504"/>
    </source>
</evidence>